<dbReference type="AlphaFoldDB" id="A0A327NT59"/>
<dbReference type="EMBL" id="QLII01000001">
    <property type="protein sequence ID" value="RAI77905.1"/>
    <property type="molecule type" value="Genomic_DNA"/>
</dbReference>
<evidence type="ECO:0000313" key="1">
    <source>
        <dbReference type="EMBL" id="RAI77905.1"/>
    </source>
</evidence>
<accession>A0A327NT59</accession>
<keyword evidence="2" id="KW-1185">Reference proteome</keyword>
<evidence type="ECO:0000313" key="2">
    <source>
        <dbReference type="Proteomes" id="UP000249016"/>
    </source>
</evidence>
<comment type="caution">
    <text evidence="1">The sequence shown here is derived from an EMBL/GenBank/DDBJ whole genome shotgun (WGS) entry which is preliminary data.</text>
</comment>
<protein>
    <submittedName>
        <fullName evidence="1">Uncharacterized protein</fullName>
    </submittedName>
</protein>
<organism evidence="1 2">
    <name type="scientific">Spirosoma telluris</name>
    <dbReference type="NCBI Taxonomy" id="2183553"/>
    <lineage>
        <taxon>Bacteria</taxon>
        <taxon>Pseudomonadati</taxon>
        <taxon>Bacteroidota</taxon>
        <taxon>Cytophagia</taxon>
        <taxon>Cytophagales</taxon>
        <taxon>Cytophagaceae</taxon>
        <taxon>Spirosoma</taxon>
    </lineage>
</organism>
<gene>
    <name evidence="1" type="ORF">HMF3257_34190</name>
</gene>
<sequence>MAYDIDLVFDYYSGPWFAGPRAVKNCGVSCGAYTIWPFIDGQKWPYFQNTFLRYTTIPANQWASFATAADLRRAWTFDTGADEKTELVSSLVDLNTAQPRSQYLWSFKTQQGKKGLIRFTQAQHNKAGSTATFTFDIKIER</sequence>
<reference evidence="1 2" key="1">
    <citation type="submission" date="2018-06" db="EMBL/GenBank/DDBJ databases">
        <title>Spirosoma sp. HMF3257 Genome sequencing and assembly.</title>
        <authorList>
            <person name="Kang H."/>
            <person name="Cha I."/>
            <person name="Kim H."/>
            <person name="Kang J."/>
            <person name="Joh K."/>
        </authorList>
    </citation>
    <scope>NUCLEOTIDE SEQUENCE [LARGE SCALE GENOMIC DNA]</scope>
    <source>
        <strain evidence="1 2">HMF3257</strain>
    </source>
</reference>
<name>A0A327NT59_9BACT</name>
<proteinExistence type="predicted"/>
<dbReference type="Proteomes" id="UP000249016">
    <property type="component" value="Unassembled WGS sequence"/>
</dbReference>